<evidence type="ECO:0000256" key="5">
    <source>
        <dbReference type="ARBA" id="ARBA00022723"/>
    </source>
</evidence>
<protein>
    <recommendedName>
        <fullName evidence="13">Phosphoribosylformylglycinamidine synthase</fullName>
        <ecNumber evidence="3">6.3.5.3</ecNumber>
    </recommendedName>
    <alternativeName>
        <fullName evidence="12">Formylglycinamide ribonucleotide amidotransferase</fullName>
    </alternativeName>
    <alternativeName>
        <fullName evidence="11">Formylglycinamide ribotide amidotransferase</fullName>
    </alternativeName>
</protein>
<dbReference type="EnsemblMetazoa" id="GAUT010400-RA">
    <property type="protein sequence ID" value="GAUT010400-PA"/>
    <property type="gene ID" value="GAUT010400"/>
</dbReference>
<dbReference type="Gene3D" id="1.10.8.750">
    <property type="entry name" value="Phosphoribosylformylglycinamidine synthase, linker domain"/>
    <property type="match status" value="1"/>
</dbReference>
<evidence type="ECO:0000256" key="1">
    <source>
        <dbReference type="ARBA" id="ARBA00004920"/>
    </source>
</evidence>
<dbReference type="CDD" id="cd02203">
    <property type="entry name" value="PurL_repeat1"/>
    <property type="match status" value="1"/>
</dbReference>
<keyword evidence="10" id="KW-0315">Glutamine amidotransferase</keyword>
<dbReference type="GO" id="GO:0006189">
    <property type="term" value="P:'de novo' IMP biosynthetic process"/>
    <property type="evidence" value="ECO:0007669"/>
    <property type="project" value="UniProtKB-UniPathway"/>
</dbReference>
<dbReference type="EC" id="6.3.5.3" evidence="3"/>
<evidence type="ECO:0000313" key="19">
    <source>
        <dbReference type="Proteomes" id="UP000078200"/>
    </source>
</evidence>
<dbReference type="CDD" id="cd02204">
    <property type="entry name" value="PurL_repeat2"/>
    <property type="match status" value="1"/>
</dbReference>
<dbReference type="Gene3D" id="3.30.1330.10">
    <property type="entry name" value="PurM-like, N-terminal domain"/>
    <property type="match status" value="2"/>
</dbReference>
<keyword evidence="9" id="KW-0460">Magnesium</keyword>
<dbReference type="GO" id="GO:0046872">
    <property type="term" value="F:metal ion binding"/>
    <property type="evidence" value="ECO:0007669"/>
    <property type="project" value="UniProtKB-KW"/>
</dbReference>
<dbReference type="UniPathway" id="UPA00074">
    <property type="reaction ID" value="UER00128"/>
</dbReference>
<dbReference type="FunFam" id="3.30.1330.10:FF:000007">
    <property type="entry name" value="Phosphoribosylformylglycinamidine synthase, putative"/>
    <property type="match status" value="1"/>
</dbReference>
<evidence type="ECO:0000313" key="18">
    <source>
        <dbReference type="EnsemblMetazoa" id="GAUT010400-PA"/>
    </source>
</evidence>
<dbReference type="FunFam" id="3.30.1330.10:FF:000026">
    <property type="entry name" value="phosphoribosylformylglycinamidine synthase"/>
    <property type="match status" value="1"/>
</dbReference>
<evidence type="ECO:0000259" key="17">
    <source>
        <dbReference type="Pfam" id="PF22689"/>
    </source>
</evidence>
<evidence type="ECO:0000256" key="6">
    <source>
        <dbReference type="ARBA" id="ARBA00022741"/>
    </source>
</evidence>
<dbReference type="GO" id="GO:0004642">
    <property type="term" value="F:phosphoribosylformylglycinamidine synthase activity"/>
    <property type="evidence" value="ECO:0007669"/>
    <property type="project" value="UniProtKB-EC"/>
</dbReference>
<feature type="domain" description="Phosphoribosylformylglycinamidine synthase linker" evidence="15">
    <location>
        <begin position="186"/>
        <end position="235"/>
    </location>
</feature>
<feature type="domain" description="PurM-like C-terminal" evidence="14">
    <location>
        <begin position="869"/>
        <end position="1001"/>
    </location>
</feature>
<dbReference type="InterPro" id="IPR029062">
    <property type="entry name" value="Class_I_gatase-like"/>
</dbReference>
<dbReference type="InterPro" id="IPR010918">
    <property type="entry name" value="PurM-like_C_dom"/>
</dbReference>
<evidence type="ECO:0000256" key="8">
    <source>
        <dbReference type="ARBA" id="ARBA00022840"/>
    </source>
</evidence>
<evidence type="ECO:0000256" key="11">
    <source>
        <dbReference type="ARBA" id="ARBA00029823"/>
    </source>
</evidence>
<dbReference type="PANTHER" id="PTHR10099">
    <property type="entry name" value="PHOSPHORIBOSYLFORMYLGLYCINAMIDINE SYNTHASE"/>
    <property type="match status" value="1"/>
</dbReference>
<reference evidence="18" key="1">
    <citation type="submission" date="2020-05" db="UniProtKB">
        <authorList>
            <consortium name="EnsemblMetazoa"/>
        </authorList>
    </citation>
    <scope>IDENTIFICATION</scope>
    <source>
        <strain evidence="18">TTRI</strain>
    </source>
</reference>
<name>A0A1A9UNK4_GLOAU</name>
<dbReference type="Proteomes" id="UP000078200">
    <property type="component" value="Unassembled WGS sequence"/>
</dbReference>
<dbReference type="Gene3D" id="3.40.50.880">
    <property type="match status" value="1"/>
</dbReference>
<dbReference type="InterPro" id="IPR041609">
    <property type="entry name" value="PurL_linker"/>
</dbReference>
<dbReference type="InterPro" id="IPR036676">
    <property type="entry name" value="PurM-like_C_sf"/>
</dbReference>
<sequence>MAILRFFTIDTDIAAHRQKILKQLQNNFPNVATLQAEKCYHVETSVPIQNKSKAESLLRWLLKHPQGDRSSLHLQSLLPAGKNETILIEIGPRFNFSTPFSTNCVNICQNVGLTQVIRLESSVRYLIGYTGNIPDTDKLMELLSDRMTECRYTRDNLPINSFNEQLPQSQESWYSVPVMERGRKALEEVNDKLGLSFSDWDLEYYTNLFEKTLKRNPTTVELFDCAQSNSEHSRHWFFRGKMIVDGIEQPQSLIRMIMGTQSHTNANNTIKFSDNSSAIKGFKHLTIRPQRFDGPGAIAVQSVESDLIFTAETHNMPTAVAPFSGASTGTGGRLRDVQGVGRGGLPIAGTAGYCVGCLNIPGFPQSYENPNYVYPSSFSKPLKILIEASNGASDYGNKFGEPLITGFVCSYGLTNAQGDRDEYVKPIMFSGGMGVMESSMRQKLDPKPGMLLAKIGGPVYRIGVGGGAASSVEVQGSNDSALDFNAVQRGDAEMENKLNRVVRACIEMGDRNPILAIHDQGAGGNGNVLKELVEPGFAGAIIFSKEFQLGDPTINALELWGAEYQENDAILCSPQDRTLLETICARERCPICFVGTVTGDGRVSLLESSADFDKALNPKVNRTDFGPMPFDLELKHVLGEMPKREYHLQRLATHLLPLQLEHKFDYAGSLERVLSLVSVGSKRYLTNKVDRCVSGLIAQQQCVGPLHTPLADFALVAVSHYSKEGLASSLGTQPIKGLLNAGAMARMSVAEAISNLVFVKITELADVKCSGNWMWAAKLPGEGARMFDACQEMCKIMKELKIAVDGGKDSLSMAAKIGEKTVKSPGTLVISTYAPCPDINVKVTPDIKGPAHGLETVLLWINIEGKFRLGGSALAQVHSQQGNECPNVLRTDVLSNAFKVTQKLLAEGNLLAGHDISDGGLLICVLEMAFAGLSGLQVNLTNVVDQIPHKSLDEASRAIQNPELAILYAEECGWVLEIHPSNLSEVQAAFSAASVPNYVIGCAKGYGLDSTISVSAKGRTLLHSNVKTLFKQWERISFELEKLQTNTDCAIEEFNTLDYRTGPKYFCDVDLNSELILKRATRSICVAVLREEGVNSDREMMASLLKANFEVHDVTMSDLLEVKTTLDRYRGVIFPGGFSYADTLGSAKGWAANIMFSEKLAPQFQTFRQRKDTFSLGICNGCQLMSLIGWVGSFDERTVKQIIDVPDVALLRNKSERFECRWATLRVASSKAMMLRKLNGSVLGCWVAHGEGRFSFRTREILHNIKEKQCITLHYVDDNAKPTEVYPMNPNGSVEGIAGLCSPDGRHLAMMPHPERCHEMFEWPYISPGFQITKGVSPWQVMFNTANEWCTAE</sequence>
<dbReference type="InterPro" id="IPR036604">
    <property type="entry name" value="PurS-like_sf"/>
</dbReference>
<evidence type="ECO:0000259" key="15">
    <source>
        <dbReference type="Pfam" id="PF18072"/>
    </source>
</evidence>
<dbReference type="HAMAP" id="MF_00419">
    <property type="entry name" value="PurL_1"/>
    <property type="match status" value="1"/>
</dbReference>
<feature type="domain" description="PurM-like C-terminal" evidence="14">
    <location>
        <begin position="447"/>
        <end position="605"/>
    </location>
</feature>
<dbReference type="Pfam" id="PF22689">
    <property type="entry name" value="FGAR-AT_PurM_N-like"/>
    <property type="match status" value="1"/>
</dbReference>
<keyword evidence="5" id="KW-0479">Metal-binding</keyword>
<keyword evidence="6" id="KW-0547">Nucleotide-binding</keyword>
<dbReference type="NCBIfam" id="NF003672">
    <property type="entry name" value="PRK05297.1"/>
    <property type="match status" value="1"/>
</dbReference>
<evidence type="ECO:0000256" key="2">
    <source>
        <dbReference type="ARBA" id="ARBA00008608"/>
    </source>
</evidence>
<dbReference type="STRING" id="7395.A0A1A9UNK4"/>
<evidence type="ECO:0000256" key="7">
    <source>
        <dbReference type="ARBA" id="ARBA00022755"/>
    </source>
</evidence>
<dbReference type="SUPFAM" id="SSF52317">
    <property type="entry name" value="Class I glutamine amidotransferase-like"/>
    <property type="match status" value="1"/>
</dbReference>
<dbReference type="SMART" id="SM01211">
    <property type="entry name" value="GATase_5"/>
    <property type="match status" value="1"/>
</dbReference>
<dbReference type="Pfam" id="PF18076">
    <property type="entry name" value="FGAR-AT_N"/>
    <property type="match status" value="1"/>
</dbReference>
<dbReference type="FunFam" id="3.90.650.10:FF:000008">
    <property type="entry name" value="Phosphoribosylformylglycinamidine synthase"/>
    <property type="match status" value="1"/>
</dbReference>
<keyword evidence="4" id="KW-0436">Ligase</keyword>
<accession>A0A1A9UNK4</accession>
<organism evidence="18 19">
    <name type="scientific">Glossina austeni</name>
    <name type="common">Savannah tsetse fly</name>
    <dbReference type="NCBI Taxonomy" id="7395"/>
    <lineage>
        <taxon>Eukaryota</taxon>
        <taxon>Metazoa</taxon>
        <taxon>Ecdysozoa</taxon>
        <taxon>Arthropoda</taxon>
        <taxon>Hexapoda</taxon>
        <taxon>Insecta</taxon>
        <taxon>Pterygota</taxon>
        <taxon>Neoptera</taxon>
        <taxon>Endopterygota</taxon>
        <taxon>Diptera</taxon>
        <taxon>Brachycera</taxon>
        <taxon>Muscomorpha</taxon>
        <taxon>Hippoboscoidea</taxon>
        <taxon>Glossinidae</taxon>
        <taxon>Glossina</taxon>
    </lineage>
</organism>
<dbReference type="SUPFAM" id="SSF82697">
    <property type="entry name" value="PurS-like"/>
    <property type="match status" value="1"/>
</dbReference>
<feature type="domain" description="FGAR-AT PurM N-terminal-like" evidence="17">
    <location>
        <begin position="681"/>
        <end position="835"/>
    </location>
</feature>
<dbReference type="Pfam" id="PF18072">
    <property type="entry name" value="FGAR-AT_linker"/>
    <property type="match status" value="1"/>
</dbReference>
<dbReference type="Pfam" id="PF13507">
    <property type="entry name" value="GATase_5"/>
    <property type="match status" value="1"/>
</dbReference>
<dbReference type="InterPro" id="IPR036921">
    <property type="entry name" value="PurM-like_N_sf"/>
</dbReference>
<evidence type="ECO:0000256" key="9">
    <source>
        <dbReference type="ARBA" id="ARBA00022842"/>
    </source>
</evidence>
<dbReference type="VEuPathDB" id="VectorBase:GAUT010400"/>
<dbReference type="GO" id="GO:0005524">
    <property type="term" value="F:ATP binding"/>
    <property type="evidence" value="ECO:0007669"/>
    <property type="project" value="UniProtKB-KW"/>
</dbReference>
<dbReference type="InterPro" id="IPR040707">
    <property type="entry name" value="FGAR-AT_N"/>
</dbReference>
<evidence type="ECO:0000256" key="10">
    <source>
        <dbReference type="ARBA" id="ARBA00022962"/>
    </source>
</evidence>
<keyword evidence="8" id="KW-0067">ATP-binding</keyword>
<feature type="domain" description="Phosphoribosylformylglycinamidine synthase N-terminal" evidence="16">
    <location>
        <begin position="38"/>
        <end position="155"/>
    </location>
</feature>
<dbReference type="PANTHER" id="PTHR10099:SF1">
    <property type="entry name" value="PHOSPHORIBOSYLFORMYLGLYCINAMIDINE SYNTHASE"/>
    <property type="match status" value="1"/>
</dbReference>
<dbReference type="GO" id="GO:0005737">
    <property type="term" value="C:cytoplasm"/>
    <property type="evidence" value="ECO:0007669"/>
    <property type="project" value="TreeGrafter"/>
</dbReference>
<proteinExistence type="inferred from homology"/>
<comment type="similarity">
    <text evidence="2">In the N-terminal section; belongs to the FGAMS family.</text>
</comment>
<dbReference type="Pfam" id="PF02769">
    <property type="entry name" value="AIRS_C"/>
    <property type="match status" value="2"/>
</dbReference>
<evidence type="ECO:0000259" key="14">
    <source>
        <dbReference type="Pfam" id="PF02769"/>
    </source>
</evidence>
<evidence type="ECO:0000256" key="4">
    <source>
        <dbReference type="ARBA" id="ARBA00022598"/>
    </source>
</evidence>
<evidence type="ECO:0000256" key="12">
    <source>
        <dbReference type="ARBA" id="ARBA00032632"/>
    </source>
</evidence>
<dbReference type="InterPro" id="IPR010073">
    <property type="entry name" value="PurL_large"/>
</dbReference>
<evidence type="ECO:0000259" key="16">
    <source>
        <dbReference type="Pfam" id="PF18076"/>
    </source>
</evidence>
<dbReference type="CDD" id="cd01740">
    <property type="entry name" value="GATase1_FGAR_AT"/>
    <property type="match status" value="1"/>
</dbReference>
<dbReference type="PROSITE" id="PS51273">
    <property type="entry name" value="GATASE_TYPE_1"/>
    <property type="match status" value="1"/>
</dbReference>
<dbReference type="Gene3D" id="3.90.650.10">
    <property type="entry name" value="PurM-like C-terminal domain"/>
    <property type="match status" value="2"/>
</dbReference>
<dbReference type="SUPFAM" id="SSF109736">
    <property type="entry name" value="FGAM synthase PurL, linker domain"/>
    <property type="match status" value="1"/>
</dbReference>
<dbReference type="NCBIfam" id="TIGR01735">
    <property type="entry name" value="FGAM_synt"/>
    <property type="match status" value="1"/>
</dbReference>
<evidence type="ECO:0000256" key="3">
    <source>
        <dbReference type="ARBA" id="ARBA00012747"/>
    </source>
</evidence>
<keyword evidence="19" id="KW-1185">Reference proteome</keyword>
<dbReference type="InterPro" id="IPR055181">
    <property type="entry name" value="FGAR-AT_PurM_N-like"/>
</dbReference>
<dbReference type="SUPFAM" id="SSF55326">
    <property type="entry name" value="PurM N-terminal domain-like"/>
    <property type="match status" value="2"/>
</dbReference>
<dbReference type="FunFam" id="1.10.8.750:FF:000001">
    <property type="entry name" value="Putative phosphoribosylformylglycinamidine synthase"/>
    <property type="match status" value="1"/>
</dbReference>
<evidence type="ECO:0000256" key="13">
    <source>
        <dbReference type="ARBA" id="ARBA00071729"/>
    </source>
</evidence>
<comment type="pathway">
    <text evidence="1">Purine metabolism; IMP biosynthesis via de novo pathway; 5-amino-1-(5-phospho-D-ribosyl)imidazole from N(2)-formyl-N(1)-(5-phospho-D-ribosyl)glycinamide: step 1/2.</text>
</comment>
<dbReference type="SUPFAM" id="SSF56042">
    <property type="entry name" value="PurM C-terminal domain-like"/>
    <property type="match status" value="2"/>
</dbReference>
<keyword evidence="7" id="KW-0658">Purine biosynthesis</keyword>